<name>A0AA43RMP4_9ACTN</name>
<sequence>MAKIDVSKIEGYDEMSAEDKVKALEALEYEDNAAELERLKNANSKLSSESAEWKRKHNALLSEDEKKKQEGAEKV</sequence>
<accession>A0AA43RMP4</accession>
<feature type="compositionally biased region" description="Basic and acidic residues" evidence="1">
    <location>
        <begin position="63"/>
        <end position="75"/>
    </location>
</feature>
<proteinExistence type="predicted"/>
<reference evidence="2" key="1">
    <citation type="submission" date="2023-07" db="EMBL/GenBank/DDBJ databases">
        <title>Between Cages and Wild: Unraveling the Impact of Captivity on Animal Microbiomes and Antimicrobial Resistance.</title>
        <authorList>
            <person name="Schmartz G.P."/>
            <person name="Rehner J."/>
            <person name="Schuff M.J."/>
            <person name="Becker S.L."/>
            <person name="Kravczyk M."/>
            <person name="Gurevich A."/>
            <person name="Francke R."/>
            <person name="Mueller R."/>
            <person name="Keller V."/>
            <person name="Keller A."/>
        </authorList>
    </citation>
    <scope>NUCLEOTIDE SEQUENCE</scope>
    <source>
        <strain evidence="2">S12M_St_49</strain>
    </source>
</reference>
<dbReference type="AlphaFoldDB" id="A0AA43RMP4"/>
<evidence type="ECO:0000313" key="3">
    <source>
        <dbReference type="Proteomes" id="UP001168575"/>
    </source>
</evidence>
<feature type="region of interest" description="Disordered" evidence="1">
    <location>
        <begin position="42"/>
        <end position="75"/>
    </location>
</feature>
<dbReference type="EMBL" id="JAUMVS010000174">
    <property type="protein sequence ID" value="MDO4842447.1"/>
    <property type="molecule type" value="Genomic_DNA"/>
</dbReference>
<keyword evidence="3" id="KW-1185">Reference proteome</keyword>
<comment type="caution">
    <text evidence="2">The sequence shown here is derived from an EMBL/GenBank/DDBJ whole genome shotgun (WGS) entry which is preliminary data.</text>
</comment>
<evidence type="ECO:0000313" key="2">
    <source>
        <dbReference type="EMBL" id="MDO4842447.1"/>
    </source>
</evidence>
<feature type="non-terminal residue" evidence="2">
    <location>
        <position position="75"/>
    </location>
</feature>
<dbReference type="Proteomes" id="UP001168575">
    <property type="component" value="Unassembled WGS sequence"/>
</dbReference>
<organism evidence="2 3">
    <name type="scientific">Phoenicibacter congonensis</name>
    <dbReference type="NCBI Taxonomy" id="1944646"/>
    <lineage>
        <taxon>Bacteria</taxon>
        <taxon>Bacillati</taxon>
        <taxon>Actinomycetota</taxon>
        <taxon>Coriobacteriia</taxon>
        <taxon>Eggerthellales</taxon>
        <taxon>Eggerthellaceae</taxon>
        <taxon>Phoenicibacter</taxon>
    </lineage>
</organism>
<evidence type="ECO:0000256" key="1">
    <source>
        <dbReference type="SAM" id="MobiDB-lite"/>
    </source>
</evidence>
<protein>
    <submittedName>
        <fullName evidence="2">Uncharacterized protein</fullName>
    </submittedName>
</protein>
<gene>
    <name evidence="2" type="ORF">Q3982_07220</name>
</gene>